<evidence type="ECO:0000313" key="4">
    <source>
        <dbReference type="EMBL" id="KAF6039887.1"/>
    </source>
</evidence>
<feature type="region of interest" description="Disordered" evidence="3">
    <location>
        <begin position="449"/>
        <end position="478"/>
    </location>
</feature>
<dbReference type="EMBL" id="VXIV02000201">
    <property type="protein sequence ID" value="KAF6039887.1"/>
    <property type="molecule type" value="Genomic_DNA"/>
</dbReference>
<dbReference type="SUPFAM" id="SSF52058">
    <property type="entry name" value="L domain-like"/>
    <property type="match status" value="1"/>
</dbReference>
<dbReference type="InterPro" id="IPR050836">
    <property type="entry name" value="SDS22/Internalin_LRR"/>
</dbReference>
<dbReference type="SMART" id="SM00365">
    <property type="entry name" value="LRR_SD22"/>
    <property type="match status" value="7"/>
</dbReference>
<dbReference type="PRINTS" id="PR00019">
    <property type="entry name" value="LEURICHRPT"/>
</dbReference>
<name>A0A7J7KNZ7_BUGNE</name>
<evidence type="ECO:0000313" key="5">
    <source>
        <dbReference type="Proteomes" id="UP000593567"/>
    </source>
</evidence>
<keyword evidence="5" id="KW-1185">Reference proteome</keyword>
<feature type="region of interest" description="Disordered" evidence="3">
    <location>
        <begin position="27"/>
        <end position="53"/>
    </location>
</feature>
<keyword evidence="2" id="KW-0677">Repeat</keyword>
<dbReference type="OrthoDB" id="1574204at2759"/>
<protein>
    <recommendedName>
        <fullName evidence="6">PPP1R7</fullName>
    </recommendedName>
</protein>
<gene>
    <name evidence="4" type="ORF">EB796_001810</name>
</gene>
<dbReference type="SMART" id="SM00369">
    <property type="entry name" value="LRR_TYP"/>
    <property type="match status" value="6"/>
</dbReference>
<reference evidence="4" key="1">
    <citation type="submission" date="2020-06" db="EMBL/GenBank/DDBJ databases">
        <title>Draft genome of Bugula neritina, a colonial animal packing powerful symbionts and potential medicines.</title>
        <authorList>
            <person name="Rayko M."/>
        </authorList>
    </citation>
    <scope>NUCLEOTIDE SEQUENCE [LARGE SCALE GENOMIC DNA]</scope>
    <source>
        <strain evidence="4">Kwan_BN1</strain>
    </source>
</reference>
<dbReference type="InterPro" id="IPR025875">
    <property type="entry name" value="Leu-rich_rpt_4"/>
</dbReference>
<accession>A0A7J7KNZ7</accession>
<dbReference type="AlphaFoldDB" id="A0A7J7KNZ7"/>
<dbReference type="PROSITE" id="PS51450">
    <property type="entry name" value="LRR"/>
    <property type="match status" value="4"/>
</dbReference>
<dbReference type="Proteomes" id="UP000593567">
    <property type="component" value="Unassembled WGS sequence"/>
</dbReference>
<dbReference type="Pfam" id="PF12799">
    <property type="entry name" value="LRR_4"/>
    <property type="match status" value="1"/>
</dbReference>
<dbReference type="PANTHER" id="PTHR46652">
    <property type="entry name" value="LEUCINE-RICH REPEAT AND IQ DOMAIN-CONTAINING PROTEIN 1-RELATED"/>
    <property type="match status" value="1"/>
</dbReference>
<evidence type="ECO:0000256" key="2">
    <source>
        <dbReference type="ARBA" id="ARBA00022737"/>
    </source>
</evidence>
<evidence type="ECO:0000256" key="3">
    <source>
        <dbReference type="SAM" id="MobiDB-lite"/>
    </source>
</evidence>
<dbReference type="Pfam" id="PF13855">
    <property type="entry name" value="LRR_8"/>
    <property type="match status" value="2"/>
</dbReference>
<proteinExistence type="predicted"/>
<evidence type="ECO:0008006" key="6">
    <source>
        <dbReference type="Google" id="ProtNLM"/>
    </source>
</evidence>
<keyword evidence="1" id="KW-0433">Leucine-rich repeat</keyword>
<evidence type="ECO:0000256" key="1">
    <source>
        <dbReference type="ARBA" id="ARBA00022614"/>
    </source>
</evidence>
<dbReference type="InterPro" id="IPR003591">
    <property type="entry name" value="Leu-rich_rpt_typical-subtyp"/>
</dbReference>
<comment type="caution">
    <text evidence="4">The sequence shown here is derived from an EMBL/GenBank/DDBJ whole genome shotgun (WGS) entry which is preliminary data.</text>
</comment>
<organism evidence="4 5">
    <name type="scientific">Bugula neritina</name>
    <name type="common">Brown bryozoan</name>
    <name type="synonym">Sertularia neritina</name>
    <dbReference type="NCBI Taxonomy" id="10212"/>
    <lineage>
        <taxon>Eukaryota</taxon>
        <taxon>Metazoa</taxon>
        <taxon>Spiralia</taxon>
        <taxon>Lophotrochozoa</taxon>
        <taxon>Bryozoa</taxon>
        <taxon>Gymnolaemata</taxon>
        <taxon>Cheilostomatida</taxon>
        <taxon>Flustrina</taxon>
        <taxon>Buguloidea</taxon>
        <taxon>Bugulidae</taxon>
        <taxon>Bugula</taxon>
    </lineage>
</organism>
<dbReference type="InterPro" id="IPR001611">
    <property type="entry name" value="Leu-rich_rpt"/>
</dbReference>
<dbReference type="Gene3D" id="3.80.10.10">
    <property type="entry name" value="Ribonuclease Inhibitor"/>
    <property type="match status" value="2"/>
</dbReference>
<dbReference type="PANTHER" id="PTHR46652:SF3">
    <property type="entry name" value="LEUCINE-RICH REPEAT-CONTAINING PROTEIN 9"/>
    <property type="match status" value="1"/>
</dbReference>
<feature type="compositionally biased region" description="Polar residues" evidence="3">
    <location>
        <begin position="28"/>
        <end position="40"/>
    </location>
</feature>
<dbReference type="InterPro" id="IPR032675">
    <property type="entry name" value="LRR_dom_sf"/>
</dbReference>
<sequence>MDGLKTSYSKSKDLALKSLPVTNRKVLSASSRSKIQPINRTKSKSERKSAQLAKTKINATEENGDENEIKFINIESSVRREVSSASRSTKLIKADEILERCQETDYRNVYNIDLRGSGLLEVPNLEKFSKVRVIDLSSNYIQVISRLECCGELRELKLYDNKLTAIEKLDALSDLSNLQLQHNKISSIDRGLVSCRKLLSLRLDCNNLLRLESRELAAMSKLTTLDLSNNKLDNINAVNTLPNLEDLFACNNRLRTIELSRCKKLKELDVSGNRLTDLNCLCANAASLTTVNLSRNAINKLELATPLHNLEELYISHNTIKRLSHVPTKLPVIQVLDLSDNHIRNDKELLTLQHCDFLRELDLTNNPFELDDLGQISTNPAEIVPSLQILDGMVIKKLTTASKIPLMRPMSASHVISSRQVQSHLDSLDAEMKTLQTNMEEMFRKFRTDIDQLPSRSSSRAKDSERPPTRGSRRSRISEAKAFAIHRYAGT</sequence>